<dbReference type="EMBL" id="JARJLG010000004">
    <property type="protein sequence ID" value="KAJ7781938.1"/>
    <property type="molecule type" value="Genomic_DNA"/>
</dbReference>
<dbReference type="AlphaFoldDB" id="A0AAD7KBH8"/>
<feature type="non-terminal residue" evidence="1">
    <location>
        <position position="1"/>
    </location>
</feature>
<evidence type="ECO:0000313" key="1">
    <source>
        <dbReference type="EMBL" id="KAJ7781938.1"/>
    </source>
</evidence>
<proteinExistence type="predicted"/>
<evidence type="ECO:0000313" key="2">
    <source>
        <dbReference type="Proteomes" id="UP001215280"/>
    </source>
</evidence>
<accession>A0AAD7KBH8</accession>
<reference evidence="1" key="1">
    <citation type="submission" date="2023-03" db="EMBL/GenBank/DDBJ databases">
        <title>Massive genome expansion in bonnet fungi (Mycena s.s.) driven by repeated elements and novel gene families across ecological guilds.</title>
        <authorList>
            <consortium name="Lawrence Berkeley National Laboratory"/>
            <person name="Harder C.B."/>
            <person name="Miyauchi S."/>
            <person name="Viragh M."/>
            <person name="Kuo A."/>
            <person name="Thoen E."/>
            <person name="Andreopoulos B."/>
            <person name="Lu D."/>
            <person name="Skrede I."/>
            <person name="Drula E."/>
            <person name="Henrissat B."/>
            <person name="Morin E."/>
            <person name="Kohler A."/>
            <person name="Barry K."/>
            <person name="LaButti K."/>
            <person name="Morin E."/>
            <person name="Salamov A."/>
            <person name="Lipzen A."/>
            <person name="Mereny Z."/>
            <person name="Hegedus B."/>
            <person name="Baldrian P."/>
            <person name="Stursova M."/>
            <person name="Weitz H."/>
            <person name="Taylor A."/>
            <person name="Grigoriev I.V."/>
            <person name="Nagy L.G."/>
            <person name="Martin F."/>
            <person name="Kauserud H."/>
        </authorList>
    </citation>
    <scope>NUCLEOTIDE SEQUENCE</scope>
    <source>
        <strain evidence="1">CBHHK188m</strain>
    </source>
</reference>
<dbReference type="Proteomes" id="UP001215280">
    <property type="component" value="Unassembled WGS sequence"/>
</dbReference>
<gene>
    <name evidence="1" type="ORF">DFH07DRAFT_728728</name>
</gene>
<comment type="caution">
    <text evidence="1">The sequence shown here is derived from an EMBL/GenBank/DDBJ whole genome shotgun (WGS) entry which is preliminary data.</text>
</comment>
<organism evidence="1 2">
    <name type="scientific">Mycena maculata</name>
    <dbReference type="NCBI Taxonomy" id="230809"/>
    <lineage>
        <taxon>Eukaryota</taxon>
        <taxon>Fungi</taxon>
        <taxon>Dikarya</taxon>
        <taxon>Basidiomycota</taxon>
        <taxon>Agaricomycotina</taxon>
        <taxon>Agaricomycetes</taxon>
        <taxon>Agaricomycetidae</taxon>
        <taxon>Agaricales</taxon>
        <taxon>Marasmiineae</taxon>
        <taxon>Mycenaceae</taxon>
        <taxon>Mycena</taxon>
    </lineage>
</organism>
<name>A0AAD7KBH8_9AGAR</name>
<protein>
    <submittedName>
        <fullName evidence="1">Uncharacterized protein</fullName>
    </submittedName>
</protein>
<sequence>PALNLISGFRYHSLLEFHKRCGKAAMNIATPGCTEQWISQEVLQLCIVWRHKECQVDTTWNPLLLRDPKNYGARGVLSWWANYMKNTATNLETRPQSSTVEDQPTLDVAMGEACVLCLRKPLTKKFIPEFKNRVDKAIREVSIL</sequence>
<keyword evidence="2" id="KW-1185">Reference proteome</keyword>